<keyword evidence="3" id="KW-1185">Reference proteome</keyword>
<name>A0A5N6RG27_9ROSI</name>
<dbReference type="AlphaFoldDB" id="A0A5N6RG27"/>
<organism evidence="2 3">
    <name type="scientific">Carpinus fangiana</name>
    <dbReference type="NCBI Taxonomy" id="176857"/>
    <lineage>
        <taxon>Eukaryota</taxon>
        <taxon>Viridiplantae</taxon>
        <taxon>Streptophyta</taxon>
        <taxon>Embryophyta</taxon>
        <taxon>Tracheophyta</taxon>
        <taxon>Spermatophyta</taxon>
        <taxon>Magnoliopsida</taxon>
        <taxon>eudicotyledons</taxon>
        <taxon>Gunneridae</taxon>
        <taxon>Pentapetalae</taxon>
        <taxon>rosids</taxon>
        <taxon>fabids</taxon>
        <taxon>Fagales</taxon>
        <taxon>Betulaceae</taxon>
        <taxon>Carpinus</taxon>
    </lineage>
</organism>
<dbReference type="Proteomes" id="UP000327013">
    <property type="component" value="Chromosome 6"/>
</dbReference>
<dbReference type="EMBL" id="CM017326">
    <property type="protein sequence ID" value="KAE8076721.1"/>
    <property type="molecule type" value="Genomic_DNA"/>
</dbReference>
<protein>
    <submittedName>
        <fullName evidence="2">Uncharacterized protein</fullName>
    </submittedName>
</protein>
<evidence type="ECO:0000313" key="2">
    <source>
        <dbReference type="EMBL" id="KAE8076721.1"/>
    </source>
</evidence>
<reference evidence="2 3" key="1">
    <citation type="submission" date="2019-06" db="EMBL/GenBank/DDBJ databases">
        <title>A chromosomal-level reference genome of Carpinus fangiana (Coryloideae, Betulaceae).</title>
        <authorList>
            <person name="Yang X."/>
            <person name="Wang Z."/>
            <person name="Zhang L."/>
            <person name="Hao G."/>
            <person name="Liu J."/>
            <person name="Yang Y."/>
        </authorList>
    </citation>
    <scope>NUCLEOTIDE SEQUENCE [LARGE SCALE GENOMIC DNA]</scope>
    <source>
        <strain evidence="2">Cfa_2016G</strain>
        <tissue evidence="2">Leaf</tissue>
    </source>
</reference>
<evidence type="ECO:0000313" key="3">
    <source>
        <dbReference type="Proteomes" id="UP000327013"/>
    </source>
</evidence>
<evidence type="ECO:0000256" key="1">
    <source>
        <dbReference type="SAM" id="MobiDB-lite"/>
    </source>
</evidence>
<proteinExistence type="predicted"/>
<gene>
    <name evidence="2" type="ORF">FH972_015353</name>
</gene>
<accession>A0A5N6RG27</accession>
<feature type="region of interest" description="Disordered" evidence="1">
    <location>
        <begin position="71"/>
        <end position="96"/>
    </location>
</feature>
<sequence>MAHMAWERGEITAQVIAQVTAQVAQQMAVQMEAYEARIRALVKGSRVVTFELEVTNVITPARVIYRFSVDSQSKPNDNHNEDQPWISVGQKSRLSK</sequence>